<keyword evidence="4" id="KW-0723">Serine/threonine-protein kinase</keyword>
<keyword evidence="2 3" id="KW-0067">ATP-binding</keyword>
<keyword evidence="4" id="KW-0418">Kinase</keyword>
<evidence type="ECO:0000313" key="7">
    <source>
        <dbReference type="Proteomes" id="UP001620645"/>
    </source>
</evidence>
<name>A0ABD2HWC3_HETSC</name>
<dbReference type="PANTHER" id="PTHR24346:SF51">
    <property type="entry name" value="PAS DOMAIN-CONTAINING SERINE_THREONINE-PROTEIN KINASE"/>
    <property type="match status" value="1"/>
</dbReference>
<keyword evidence="1 3" id="KW-0547">Nucleotide-binding</keyword>
<keyword evidence="4" id="KW-0808">Transferase</keyword>
<sequence>MRRVKKYWQTLSEEAGYQEEDNEQLPTPNNNRVIAVTANSIFTVNKIFENGGVTAIGASPSKKKSMRERMARFSIGGLSIFESESAIAFAMSERRNPKEQTPHGIELKMQEVPVNALGDENDETVRGEYSKCYHTFQQIGNGTFGSVKLATQKGTGLMAVSKFICKDKVLPESWIQCPKRANKMVPIEVHLLENLNHPNIVRVLGVFENDKYYQLVMEKCGCGMDLFEFIDHQPKMDEPLISYIFRQIVNAVDYLHKKHIVHRDLKDENVIIDQNFGCKLIDFGSAAFFGEGIVFSYFYGTMEYCSPEVLSGNKYLGPEVEMWSVGILLYTLVFFENPFRSSHEIVNAEIELPWEISEGLYQVLSWLLQPGPKLRATVSEIKRHWWLTQRVDPRNYNFMEVLRKHEQPPFTSSLLNISDLNLEGSSVSNLCSNLAAISLSSAINSDRETDANGQKKERVVQLQQQVGVVSSVG</sequence>
<protein>
    <recommendedName>
        <fullName evidence="5">Protein kinase domain-containing protein</fullName>
    </recommendedName>
</protein>
<evidence type="ECO:0000256" key="4">
    <source>
        <dbReference type="RuleBase" id="RU000304"/>
    </source>
</evidence>
<dbReference type="Proteomes" id="UP001620645">
    <property type="component" value="Unassembled WGS sequence"/>
</dbReference>
<dbReference type="InterPro" id="IPR011009">
    <property type="entry name" value="Kinase-like_dom_sf"/>
</dbReference>
<dbReference type="Gene3D" id="1.10.510.10">
    <property type="entry name" value="Transferase(Phosphotransferase) domain 1"/>
    <property type="match status" value="1"/>
</dbReference>
<accession>A0ABD2HWC3</accession>
<dbReference type="GO" id="GO:0005524">
    <property type="term" value="F:ATP binding"/>
    <property type="evidence" value="ECO:0007669"/>
    <property type="project" value="UniProtKB-UniRule"/>
</dbReference>
<dbReference type="InterPro" id="IPR008271">
    <property type="entry name" value="Ser/Thr_kinase_AS"/>
</dbReference>
<comment type="caution">
    <text evidence="6">The sequence shown here is derived from an EMBL/GenBank/DDBJ whole genome shotgun (WGS) entry which is preliminary data.</text>
</comment>
<dbReference type="FunFam" id="1.10.510.10:FF:000351">
    <property type="entry name" value="PAS domain-containing serine/threonine-protein kinase"/>
    <property type="match status" value="1"/>
</dbReference>
<dbReference type="EMBL" id="JBICCN010000373">
    <property type="protein sequence ID" value="KAL3072644.1"/>
    <property type="molecule type" value="Genomic_DNA"/>
</dbReference>
<evidence type="ECO:0000256" key="2">
    <source>
        <dbReference type="ARBA" id="ARBA00022840"/>
    </source>
</evidence>
<dbReference type="PROSITE" id="PS00108">
    <property type="entry name" value="PROTEIN_KINASE_ST"/>
    <property type="match status" value="1"/>
</dbReference>
<dbReference type="SMART" id="SM00220">
    <property type="entry name" value="S_TKc"/>
    <property type="match status" value="1"/>
</dbReference>
<organism evidence="6 7">
    <name type="scientific">Heterodera schachtii</name>
    <name type="common">Sugarbeet cyst nematode worm</name>
    <name type="synonym">Tylenchus schachtii</name>
    <dbReference type="NCBI Taxonomy" id="97005"/>
    <lineage>
        <taxon>Eukaryota</taxon>
        <taxon>Metazoa</taxon>
        <taxon>Ecdysozoa</taxon>
        <taxon>Nematoda</taxon>
        <taxon>Chromadorea</taxon>
        <taxon>Rhabditida</taxon>
        <taxon>Tylenchina</taxon>
        <taxon>Tylenchomorpha</taxon>
        <taxon>Tylenchoidea</taxon>
        <taxon>Heteroderidae</taxon>
        <taxon>Heteroderinae</taxon>
        <taxon>Heterodera</taxon>
    </lineage>
</organism>
<gene>
    <name evidence="6" type="ORF">niasHS_017618</name>
</gene>
<dbReference type="SUPFAM" id="SSF56112">
    <property type="entry name" value="Protein kinase-like (PK-like)"/>
    <property type="match status" value="1"/>
</dbReference>
<keyword evidence="7" id="KW-1185">Reference proteome</keyword>
<dbReference type="GO" id="GO:0004674">
    <property type="term" value="F:protein serine/threonine kinase activity"/>
    <property type="evidence" value="ECO:0007669"/>
    <property type="project" value="UniProtKB-KW"/>
</dbReference>
<dbReference type="PANTHER" id="PTHR24346">
    <property type="entry name" value="MAP/MICROTUBULE AFFINITY-REGULATING KINASE"/>
    <property type="match status" value="1"/>
</dbReference>
<proteinExistence type="inferred from homology"/>
<reference evidence="6 7" key="1">
    <citation type="submission" date="2024-10" db="EMBL/GenBank/DDBJ databases">
        <authorList>
            <person name="Kim D."/>
        </authorList>
    </citation>
    <scope>NUCLEOTIDE SEQUENCE [LARGE SCALE GENOMIC DNA]</scope>
    <source>
        <strain evidence="6">Taebaek</strain>
    </source>
</reference>
<dbReference type="InterPro" id="IPR017441">
    <property type="entry name" value="Protein_kinase_ATP_BS"/>
</dbReference>
<evidence type="ECO:0000313" key="6">
    <source>
        <dbReference type="EMBL" id="KAL3072644.1"/>
    </source>
</evidence>
<dbReference type="Gene3D" id="3.30.200.20">
    <property type="entry name" value="Phosphorylase Kinase, domain 1"/>
    <property type="match status" value="1"/>
</dbReference>
<evidence type="ECO:0000259" key="5">
    <source>
        <dbReference type="PROSITE" id="PS50011"/>
    </source>
</evidence>
<dbReference type="PROSITE" id="PS00107">
    <property type="entry name" value="PROTEIN_KINASE_ATP"/>
    <property type="match status" value="1"/>
</dbReference>
<dbReference type="Pfam" id="PF00069">
    <property type="entry name" value="Pkinase"/>
    <property type="match status" value="1"/>
</dbReference>
<evidence type="ECO:0000256" key="1">
    <source>
        <dbReference type="ARBA" id="ARBA00022741"/>
    </source>
</evidence>
<dbReference type="PROSITE" id="PS50011">
    <property type="entry name" value="PROTEIN_KINASE_DOM"/>
    <property type="match status" value="1"/>
</dbReference>
<feature type="binding site" evidence="3">
    <location>
        <position position="166"/>
    </location>
    <ligand>
        <name>ATP</name>
        <dbReference type="ChEBI" id="CHEBI:30616"/>
    </ligand>
</feature>
<dbReference type="AlphaFoldDB" id="A0ABD2HWC3"/>
<evidence type="ECO:0000256" key="3">
    <source>
        <dbReference type="PROSITE-ProRule" id="PRU10141"/>
    </source>
</evidence>
<feature type="domain" description="Protein kinase" evidence="5">
    <location>
        <begin position="133"/>
        <end position="387"/>
    </location>
</feature>
<dbReference type="InterPro" id="IPR000719">
    <property type="entry name" value="Prot_kinase_dom"/>
</dbReference>
<comment type="similarity">
    <text evidence="4">Belongs to the protein kinase superfamily.</text>
</comment>